<evidence type="ECO:0000313" key="1">
    <source>
        <dbReference type="EMBL" id="KAL3279225.1"/>
    </source>
</evidence>
<organism evidence="1 2">
    <name type="scientific">Cryptolaemus montrouzieri</name>
    <dbReference type="NCBI Taxonomy" id="559131"/>
    <lineage>
        <taxon>Eukaryota</taxon>
        <taxon>Metazoa</taxon>
        <taxon>Ecdysozoa</taxon>
        <taxon>Arthropoda</taxon>
        <taxon>Hexapoda</taxon>
        <taxon>Insecta</taxon>
        <taxon>Pterygota</taxon>
        <taxon>Neoptera</taxon>
        <taxon>Endopterygota</taxon>
        <taxon>Coleoptera</taxon>
        <taxon>Polyphaga</taxon>
        <taxon>Cucujiformia</taxon>
        <taxon>Coccinelloidea</taxon>
        <taxon>Coccinellidae</taxon>
        <taxon>Scymninae</taxon>
        <taxon>Scymnini</taxon>
        <taxon>Cryptolaemus</taxon>
    </lineage>
</organism>
<evidence type="ECO:0000313" key="2">
    <source>
        <dbReference type="Proteomes" id="UP001516400"/>
    </source>
</evidence>
<sequence length="145" mass="16259">MKSLKTELNEIKKEVSILKNSNFDYDDVIFEISDISLRARNVILLDVKEFDLSNLKKRIAHDTNESTKLLVPAGVGMDDVMKEVRIGKKGNKSRPTKVVLSSTDVSLKILKNRTAVCNACNHKLSLFEDGYRYAESANEGYSSST</sequence>
<comment type="caution">
    <text evidence="1">The sequence shown here is derived from an EMBL/GenBank/DDBJ whole genome shotgun (WGS) entry which is preliminary data.</text>
</comment>
<keyword evidence="2" id="KW-1185">Reference proteome</keyword>
<dbReference type="EMBL" id="JABFTP020000124">
    <property type="protein sequence ID" value="KAL3279225.1"/>
    <property type="molecule type" value="Genomic_DNA"/>
</dbReference>
<dbReference type="AlphaFoldDB" id="A0ABD2NKN1"/>
<name>A0ABD2NKN1_9CUCU</name>
<dbReference type="Proteomes" id="UP001516400">
    <property type="component" value="Unassembled WGS sequence"/>
</dbReference>
<reference evidence="1 2" key="1">
    <citation type="journal article" date="2021" name="BMC Biol.">
        <title>Horizontally acquired antibacterial genes associated with adaptive radiation of ladybird beetles.</title>
        <authorList>
            <person name="Li H.S."/>
            <person name="Tang X.F."/>
            <person name="Huang Y.H."/>
            <person name="Xu Z.Y."/>
            <person name="Chen M.L."/>
            <person name="Du X.Y."/>
            <person name="Qiu B.Y."/>
            <person name="Chen P.T."/>
            <person name="Zhang W."/>
            <person name="Slipinski A."/>
            <person name="Escalona H.E."/>
            <person name="Waterhouse R.M."/>
            <person name="Zwick A."/>
            <person name="Pang H."/>
        </authorList>
    </citation>
    <scope>NUCLEOTIDE SEQUENCE [LARGE SCALE GENOMIC DNA]</scope>
    <source>
        <strain evidence="1">SYSU2018</strain>
    </source>
</reference>
<protein>
    <submittedName>
        <fullName evidence="1">Uncharacterized protein</fullName>
    </submittedName>
</protein>
<gene>
    <name evidence="1" type="ORF">HHI36_016738</name>
</gene>
<accession>A0ABD2NKN1</accession>
<proteinExistence type="predicted"/>